<evidence type="ECO:0000259" key="8">
    <source>
        <dbReference type="PROSITE" id="PS50847"/>
    </source>
</evidence>
<dbReference type="OrthoDB" id="5082520at2"/>
<keyword evidence="1" id="KW-0134">Cell wall</keyword>
<name>A0A1G6HCU7_9MICO</name>
<feature type="domain" description="Gram-positive cocci surface proteins LPxTG" evidence="8">
    <location>
        <begin position="153"/>
        <end position="193"/>
    </location>
</feature>
<feature type="compositionally biased region" description="Low complexity" evidence="5">
    <location>
        <begin position="124"/>
        <end position="135"/>
    </location>
</feature>
<sequence length="193" mass="18470">MKLNFAKVGASAVLAGALLLAAPLAAQADPQEYVPTSPGTQSREITEDGPQGFGGYAPGSPVDFTLIGVGVTGSNIATAGLPVTSASVTKFADATGAATAVITLPDPQVGTYLLTASGTLADGTPGTSTTVVGSGTSTGGTSAGGTTDASGSLPATGMDANSLLGFWVGGGALVLAGATVAVVATARRNRSKA</sequence>
<gene>
    <name evidence="9" type="ORF">SAMN05216418_1061</name>
</gene>
<dbReference type="PROSITE" id="PS50847">
    <property type="entry name" value="GRAM_POS_ANCHORING"/>
    <property type="match status" value="1"/>
</dbReference>
<organism evidence="9 10">
    <name type="scientific">Microbacterium enclense</name>
    <dbReference type="NCBI Taxonomy" id="993073"/>
    <lineage>
        <taxon>Bacteria</taxon>
        <taxon>Bacillati</taxon>
        <taxon>Actinomycetota</taxon>
        <taxon>Actinomycetes</taxon>
        <taxon>Micrococcales</taxon>
        <taxon>Microbacteriaceae</taxon>
        <taxon>Microbacterium</taxon>
    </lineage>
</organism>
<dbReference type="InterPro" id="IPR019931">
    <property type="entry name" value="LPXTG_anchor"/>
</dbReference>
<keyword evidence="2" id="KW-0964">Secreted</keyword>
<dbReference type="RefSeq" id="WP_058231324.1">
    <property type="nucleotide sequence ID" value="NZ_FMYG01000002.1"/>
</dbReference>
<accession>A0A1G6HCU7</accession>
<keyword evidence="6" id="KW-1133">Transmembrane helix</keyword>
<keyword evidence="6" id="KW-0812">Transmembrane</keyword>
<feature type="region of interest" description="Disordered" evidence="5">
    <location>
        <begin position="31"/>
        <end position="53"/>
    </location>
</feature>
<keyword evidence="4" id="KW-0572">Peptidoglycan-anchor</keyword>
<dbReference type="NCBIfam" id="TIGR01167">
    <property type="entry name" value="LPXTG_anchor"/>
    <property type="match status" value="1"/>
</dbReference>
<evidence type="ECO:0000256" key="2">
    <source>
        <dbReference type="ARBA" id="ARBA00022525"/>
    </source>
</evidence>
<proteinExistence type="predicted"/>
<protein>
    <submittedName>
        <fullName evidence="9">LPXTG-motif cell wall anchor domain-containing protein</fullName>
    </submittedName>
</protein>
<keyword evidence="3 7" id="KW-0732">Signal</keyword>
<evidence type="ECO:0000313" key="9">
    <source>
        <dbReference type="EMBL" id="SDB92137.1"/>
    </source>
</evidence>
<evidence type="ECO:0000256" key="1">
    <source>
        <dbReference type="ARBA" id="ARBA00022512"/>
    </source>
</evidence>
<evidence type="ECO:0000256" key="7">
    <source>
        <dbReference type="SAM" id="SignalP"/>
    </source>
</evidence>
<evidence type="ECO:0000256" key="4">
    <source>
        <dbReference type="ARBA" id="ARBA00023088"/>
    </source>
</evidence>
<evidence type="ECO:0000256" key="5">
    <source>
        <dbReference type="SAM" id="MobiDB-lite"/>
    </source>
</evidence>
<feature type="chain" id="PRO_5009842855" evidence="7">
    <location>
        <begin position="29"/>
        <end position="193"/>
    </location>
</feature>
<feature type="region of interest" description="Disordered" evidence="5">
    <location>
        <begin position="124"/>
        <end position="148"/>
    </location>
</feature>
<dbReference type="Proteomes" id="UP000183203">
    <property type="component" value="Unassembled WGS sequence"/>
</dbReference>
<reference evidence="9 10" key="1">
    <citation type="submission" date="2016-09" db="EMBL/GenBank/DDBJ databases">
        <authorList>
            <person name="Capua I."/>
            <person name="De Benedictis P."/>
            <person name="Joannis T."/>
            <person name="Lombin L.H."/>
            <person name="Cattoli G."/>
        </authorList>
    </citation>
    <scope>NUCLEOTIDE SEQUENCE [LARGE SCALE GENOMIC DNA]</scope>
    <source>
        <strain evidence="9 10">NIO-1002</strain>
    </source>
</reference>
<feature type="transmembrane region" description="Helical" evidence="6">
    <location>
        <begin position="164"/>
        <end position="186"/>
    </location>
</feature>
<evidence type="ECO:0000256" key="3">
    <source>
        <dbReference type="ARBA" id="ARBA00022729"/>
    </source>
</evidence>
<dbReference type="EMBL" id="FMYG01000002">
    <property type="protein sequence ID" value="SDB92137.1"/>
    <property type="molecule type" value="Genomic_DNA"/>
</dbReference>
<dbReference type="AlphaFoldDB" id="A0A1G6HCU7"/>
<evidence type="ECO:0000256" key="6">
    <source>
        <dbReference type="SAM" id="Phobius"/>
    </source>
</evidence>
<keyword evidence="6" id="KW-0472">Membrane</keyword>
<dbReference type="STRING" id="993073.AS029_04065"/>
<feature type="signal peptide" evidence="7">
    <location>
        <begin position="1"/>
        <end position="28"/>
    </location>
</feature>
<evidence type="ECO:0000313" key="10">
    <source>
        <dbReference type="Proteomes" id="UP000183203"/>
    </source>
</evidence>